<dbReference type="InterPro" id="IPR007235">
    <property type="entry name" value="Glyco_trans_28_C"/>
</dbReference>
<evidence type="ECO:0000256" key="1">
    <source>
        <dbReference type="PIRSR" id="PIRSR620023-1"/>
    </source>
</evidence>
<name>A0AAX2IUY0_LEGPN</name>
<dbReference type="Gene3D" id="3.40.50.11190">
    <property type="match status" value="1"/>
</dbReference>
<dbReference type="Proteomes" id="UP000249566">
    <property type="component" value="Chromosome 1"/>
</dbReference>
<dbReference type="SUPFAM" id="SSF53756">
    <property type="entry name" value="UDP-Glycosyltransferase/glycogen phosphorylase"/>
    <property type="match status" value="1"/>
</dbReference>
<feature type="domain" description="Glycosyl transferase family 28 C-terminal" evidence="3">
    <location>
        <begin position="175"/>
        <end position="306"/>
    </location>
</feature>
<dbReference type="EMBL" id="LS483412">
    <property type="protein sequence ID" value="SQG89610.1"/>
    <property type="molecule type" value="Genomic_DNA"/>
</dbReference>
<evidence type="ECO:0000256" key="2">
    <source>
        <dbReference type="PIRSR" id="PIRSR620023-2"/>
    </source>
</evidence>
<proteinExistence type="predicted"/>
<dbReference type="PANTHER" id="PTHR21015">
    <property type="entry name" value="UDP-N-ACETYLGLUCOSAMINE--N-ACETYLMURAMYL-(PENTAPEPTIDE) PYROPHOSPHORYL-UNDECAPRENOL N-ACETYLGLUCOSAMINE TRANSFERASE 1"/>
    <property type="match status" value="1"/>
</dbReference>
<evidence type="ECO:0000259" key="3">
    <source>
        <dbReference type="Pfam" id="PF04101"/>
    </source>
</evidence>
<dbReference type="AlphaFoldDB" id="A0AAX2IUY0"/>
<dbReference type="NCBIfam" id="TIGR03590">
    <property type="entry name" value="PseG"/>
    <property type="match status" value="1"/>
</dbReference>
<gene>
    <name evidence="4" type="ORF">NCTC12272_00793</name>
</gene>
<dbReference type="PANTHER" id="PTHR21015:SF22">
    <property type="entry name" value="GLYCOSYLTRANSFERASE"/>
    <property type="match status" value="1"/>
</dbReference>
<feature type="active site" description="Proton acceptor" evidence="1">
    <location>
        <position position="19"/>
    </location>
</feature>
<dbReference type="InterPro" id="IPR020023">
    <property type="entry name" value="PseG"/>
</dbReference>
<accession>A0AAX2IUY0</accession>
<evidence type="ECO:0000313" key="4">
    <source>
        <dbReference type="EMBL" id="SQG89610.1"/>
    </source>
</evidence>
<sequence>MAMKIFFRVDASESIGIGHLKRCQVLAKQFIKKGSEVTFFSTRETQQFLPVNSNDIQYQFIEDFWSTSFLQQALNSDLFIVDHYALGIEFEQEVSQKLNTNILVIDDFNHRPHYCDYLLNQNYGFSPESYKGLIPEFCKLFLGPTYALLDEIYSQYRQDKFFPENEVENILINFGGTDPYHLCTFAFEAVKELGYKSRIDIVLGHSPEQKKVLERLIQNTTPQVVMHDYIPLAPLISRSDLIIGAGGSSSWERCCLGKPSIIISTSPDQMLVAERLDNASALIYLGHYDMIGKQKLANAISEISNNHILRNLIASNAHKLCDGLGTQRLVEEIYAEY</sequence>
<dbReference type="GO" id="GO:0016758">
    <property type="term" value="F:hexosyltransferase activity"/>
    <property type="evidence" value="ECO:0007669"/>
    <property type="project" value="InterPro"/>
</dbReference>
<feature type="binding site" evidence="2">
    <location>
        <position position="252"/>
    </location>
    <ligand>
        <name>substrate</name>
    </ligand>
</feature>
<reference evidence="4 5" key="1">
    <citation type="submission" date="2018-06" db="EMBL/GenBank/DDBJ databases">
        <authorList>
            <consortium name="Pathogen Informatics"/>
            <person name="Doyle S."/>
        </authorList>
    </citation>
    <scope>NUCLEOTIDE SEQUENCE [LARGE SCALE GENOMIC DNA]</scope>
    <source>
        <strain evidence="4 5">NCTC12272</strain>
    </source>
</reference>
<protein>
    <submittedName>
        <fullName evidence="4">Polysaccharide biosynthesis protein</fullName>
    </submittedName>
</protein>
<dbReference type="Gene3D" id="3.40.50.2000">
    <property type="entry name" value="Glycogen Phosphorylase B"/>
    <property type="match status" value="1"/>
</dbReference>
<organism evidence="4 5">
    <name type="scientific">Legionella pneumophila subsp. pascullei</name>
    <dbReference type="NCBI Taxonomy" id="91890"/>
    <lineage>
        <taxon>Bacteria</taxon>
        <taxon>Pseudomonadati</taxon>
        <taxon>Pseudomonadota</taxon>
        <taxon>Gammaproteobacteria</taxon>
        <taxon>Legionellales</taxon>
        <taxon>Legionellaceae</taxon>
        <taxon>Legionella</taxon>
    </lineage>
</organism>
<dbReference type="Pfam" id="PF04101">
    <property type="entry name" value="Glyco_tran_28_C"/>
    <property type="match status" value="1"/>
</dbReference>
<evidence type="ECO:0000313" key="5">
    <source>
        <dbReference type="Proteomes" id="UP000249566"/>
    </source>
</evidence>